<dbReference type="Pfam" id="PF09588">
    <property type="entry name" value="YqaJ"/>
    <property type="match status" value="1"/>
</dbReference>
<dbReference type="SUPFAM" id="SSF52980">
    <property type="entry name" value="Restriction endonuclease-like"/>
    <property type="match status" value="1"/>
</dbReference>
<accession>A0ABY1WCF7</accession>
<evidence type="ECO:0000313" key="4">
    <source>
        <dbReference type="Proteomes" id="UP000293089"/>
    </source>
</evidence>
<evidence type="ECO:0000259" key="2">
    <source>
        <dbReference type="Pfam" id="PF09588"/>
    </source>
</evidence>
<dbReference type="RefSeq" id="WP_130529702.1">
    <property type="nucleotide sequence ID" value="NZ_SHMD01000002.1"/>
</dbReference>
<proteinExistence type="predicted"/>
<dbReference type="Gene3D" id="3.90.320.10">
    <property type="match status" value="1"/>
</dbReference>
<dbReference type="InterPro" id="IPR011604">
    <property type="entry name" value="PDDEXK-like_dom_sf"/>
</dbReference>
<dbReference type="InterPro" id="IPR016889">
    <property type="entry name" value="UCP028503"/>
</dbReference>
<evidence type="ECO:0000256" key="1">
    <source>
        <dbReference type="SAM" id="Coils"/>
    </source>
</evidence>
<protein>
    <recommendedName>
        <fullName evidence="2">YqaJ viral recombinase domain-containing protein</fullName>
    </recommendedName>
</protein>
<dbReference type="EMBL" id="SHME01000004">
    <property type="protein sequence ID" value="TAA18679.1"/>
    <property type="molecule type" value="Genomic_DNA"/>
</dbReference>
<evidence type="ECO:0000313" key="3">
    <source>
        <dbReference type="EMBL" id="TAA18679.1"/>
    </source>
</evidence>
<dbReference type="InterPro" id="IPR011335">
    <property type="entry name" value="Restrct_endonuc-II-like"/>
</dbReference>
<sequence>MITIELIQGTPEWHAHRATHHNASDAPAMLGCSPYKTRAQLVRECATGVTPEIDAATQKRFDDGHRYEALARPLAEEIVGEELYPVVGVQGKYSASFDGLTLLEDTAFEHKSLNDELRCVMVDGCTGADLPEHYRIQMEQQMLVSGAHRVLFMASKWDGAGLVDARHTYYLPDFALRDRIIAGWEQFEADVAAYAPEVQKVEASGRAPETLPALRIEVTGMVTASNLAEWKSKAIEVFQNISTELTTDQDFADAETTVKWCASIEDQLKAAKQHALSQTESIDALFRTIDDIAAEARAKRLDLDKLVKRRKDERRTEIGNSARRAVQQYVLGINESLGEHGIQVPATLIADVGDAMRGKRSFASMQEAVDSVVANAKIAASQQADRVRANMAILAEHPAHASLFADHVALCAHKAPDDLRNLVAARIADHQQREQARIEQERERIRQQELARIEREQQQERARQQQTEIVEAAKADQPEVAPAAVASPAPQAPQAPAAAVRSGAEIRLGEINALIAPLTVSAEALASLGFLPVRTERAAKLYDADKLESMLRALARHLATAADRARDSYPMAA</sequence>
<organism evidence="3 4">
    <name type="scientific">Pseudoxanthomonas winnipegensis</name>
    <dbReference type="NCBI Taxonomy" id="2480810"/>
    <lineage>
        <taxon>Bacteria</taxon>
        <taxon>Pseudomonadati</taxon>
        <taxon>Pseudomonadota</taxon>
        <taxon>Gammaproteobacteria</taxon>
        <taxon>Lysobacterales</taxon>
        <taxon>Lysobacteraceae</taxon>
        <taxon>Pseudoxanthomonas</taxon>
    </lineage>
</organism>
<comment type="caution">
    <text evidence="3">The sequence shown here is derived from an EMBL/GenBank/DDBJ whole genome shotgun (WGS) entry which is preliminary data.</text>
</comment>
<dbReference type="Proteomes" id="UP000293089">
    <property type="component" value="Unassembled WGS sequence"/>
</dbReference>
<keyword evidence="4" id="KW-1185">Reference proteome</keyword>
<feature type="domain" description="YqaJ viral recombinase" evidence="2">
    <location>
        <begin position="12"/>
        <end position="148"/>
    </location>
</feature>
<keyword evidence="1" id="KW-0175">Coiled coil</keyword>
<reference evidence="3 4" key="1">
    <citation type="submission" date="2019-02" db="EMBL/GenBank/DDBJ databases">
        <title>WGS of Pseudoxanthomonas species novum from clinical isolates.</title>
        <authorList>
            <person name="Bernier A.-M."/>
            <person name="Bernard K."/>
            <person name="Vachon A."/>
        </authorList>
    </citation>
    <scope>NUCLEOTIDE SEQUENCE [LARGE SCALE GENOMIC DNA]</scope>
    <source>
        <strain evidence="4">NML 170316</strain>
    </source>
</reference>
<feature type="coiled-coil region" evidence="1">
    <location>
        <begin position="428"/>
        <end position="475"/>
    </location>
</feature>
<gene>
    <name evidence="3" type="ORF">EA658_16465</name>
</gene>
<dbReference type="InterPro" id="IPR019080">
    <property type="entry name" value="YqaJ_viral_recombinase"/>
</dbReference>
<name>A0ABY1WCF7_9GAMM</name>
<dbReference type="PIRSF" id="PIRSF028503">
    <property type="entry name" value="UCP028503"/>
    <property type="match status" value="1"/>
</dbReference>